<dbReference type="EMBL" id="NQWH01000058">
    <property type="protein sequence ID" value="PHP26163.1"/>
    <property type="molecule type" value="Genomic_DNA"/>
</dbReference>
<evidence type="ECO:0000313" key="2">
    <source>
        <dbReference type="EMBL" id="PHP26163.1"/>
    </source>
</evidence>
<dbReference type="Proteomes" id="UP000221860">
    <property type="component" value="Unassembled WGS sequence"/>
</dbReference>
<evidence type="ECO:0000313" key="3">
    <source>
        <dbReference type="Proteomes" id="UP000221860"/>
    </source>
</evidence>
<dbReference type="SMART" id="SM00563">
    <property type="entry name" value="PlsC"/>
    <property type="match status" value="1"/>
</dbReference>
<dbReference type="InterPro" id="IPR002123">
    <property type="entry name" value="Plipid/glycerol_acylTrfase"/>
</dbReference>
<sequence length="370" mass="39968">MLPCSYEAPKEVERSRAFGALCGLSSSITHAREGFSSVTAPTCGVDTSWPQLSQRARWRSAVRRSHIARDISYAGSAQGRAGRLAIRTLELAGGRNKLLRRAHGYDADLAPGRDIWSVMMARFGLSLDVTQGALATIPATGPLLVVANHPYGILDGLIMGHLLSSRRGADFRILAHRVFGGAPEIAEAVLPVDFDGTRAAAQQNISTRAKALMQLAEGGAIGIFPGGTVSTSAKPFSTPLDPRWRNFTAKMAARPDVTVVPLYFEGTNSRLFQLASHVNYTLRMGLMLREFRARTNSVVRVAIGDPISRATLDAHRHDATSLMTVLRQSTYALSNRSVAGYGHEFERRYSSGNSVRLGDVQPSVPQIGVA</sequence>
<name>A0A2G1MBQ4_9RHOB</name>
<accession>A0A2G1MBQ4</accession>
<organism evidence="2 3">
    <name type="scientific">Limimaricola cinnabarinus</name>
    <dbReference type="NCBI Taxonomy" id="1125964"/>
    <lineage>
        <taxon>Bacteria</taxon>
        <taxon>Pseudomonadati</taxon>
        <taxon>Pseudomonadota</taxon>
        <taxon>Alphaproteobacteria</taxon>
        <taxon>Rhodobacterales</taxon>
        <taxon>Paracoccaceae</taxon>
        <taxon>Limimaricola</taxon>
    </lineage>
</organism>
<dbReference type="InterPro" id="IPR045746">
    <property type="entry name" value="ACT14924-like_Acyltransf_dom"/>
</dbReference>
<gene>
    <name evidence="2" type="ORF">CJ301_17840</name>
</gene>
<dbReference type="CDD" id="cd07986">
    <property type="entry name" value="LPLAT_ACT14924-like"/>
    <property type="match status" value="1"/>
</dbReference>
<evidence type="ECO:0000259" key="1">
    <source>
        <dbReference type="SMART" id="SM00563"/>
    </source>
</evidence>
<comment type="caution">
    <text evidence="2">The sequence shown here is derived from an EMBL/GenBank/DDBJ whole genome shotgun (WGS) entry which is preliminary data.</text>
</comment>
<dbReference type="GO" id="GO:0016746">
    <property type="term" value="F:acyltransferase activity"/>
    <property type="evidence" value="ECO:0007669"/>
    <property type="project" value="InterPro"/>
</dbReference>
<reference evidence="2 3" key="1">
    <citation type="submission" date="2017-08" db="EMBL/GenBank/DDBJ databases">
        <title>Draft Genome Sequence of Loktanella cinnabarina Strain XM1, Isolated from Coastal Surface Water.</title>
        <authorList>
            <person name="Ma R."/>
            <person name="Wang J."/>
            <person name="Wang Q."/>
            <person name="Ma Z."/>
            <person name="Li J."/>
            <person name="Chen L."/>
        </authorList>
    </citation>
    <scope>NUCLEOTIDE SEQUENCE [LARGE SCALE GENOMIC DNA]</scope>
    <source>
        <strain evidence="2 3">XM1</strain>
    </source>
</reference>
<dbReference type="OrthoDB" id="1113830at2"/>
<keyword evidence="3" id="KW-1185">Reference proteome</keyword>
<dbReference type="AlphaFoldDB" id="A0A2G1MBQ4"/>
<dbReference type="SUPFAM" id="SSF69593">
    <property type="entry name" value="Glycerol-3-phosphate (1)-acyltransferase"/>
    <property type="match status" value="1"/>
</dbReference>
<dbReference type="Pfam" id="PF01553">
    <property type="entry name" value="Acyltransferase"/>
    <property type="match status" value="1"/>
</dbReference>
<proteinExistence type="predicted"/>
<protein>
    <recommendedName>
        <fullName evidence="1">Phospholipid/glycerol acyltransferase domain-containing protein</fullName>
    </recommendedName>
</protein>
<feature type="domain" description="Phospholipid/glycerol acyltransferase" evidence="1">
    <location>
        <begin position="143"/>
        <end position="267"/>
    </location>
</feature>